<dbReference type="eggNOG" id="ENOG502ZDK8">
    <property type="taxonomic scope" value="Bacteria"/>
</dbReference>
<evidence type="ECO:0000313" key="1">
    <source>
        <dbReference type="EMBL" id="ERL47606.1"/>
    </source>
</evidence>
<reference evidence="1 2" key="1">
    <citation type="journal article" date="2014" name="FEMS Microbiol. Ecol.">
        <title>Genomic differentiation among two strains of the PS1 clade isolated from geographically separated marine habitats.</title>
        <authorList>
            <person name="Jimenez-Infante F."/>
            <person name="Ngugi D.K."/>
            <person name="Alam I."/>
            <person name="Rashid M."/>
            <person name="Baalawi W."/>
            <person name="Kamau A.A."/>
            <person name="Bajic V.B."/>
            <person name="Stingl U."/>
        </authorList>
    </citation>
    <scope>NUCLEOTIDE SEQUENCE [LARGE SCALE GENOMIC DNA]</scope>
    <source>
        <strain evidence="1 2">RS24</strain>
    </source>
</reference>
<evidence type="ECO:0000313" key="2">
    <source>
        <dbReference type="Proteomes" id="UP000016762"/>
    </source>
</evidence>
<accession>U2XXH6</accession>
<sequence>MYCLKVDIPEDICKIDDELKAIYHSSDTVCIWVFKTRDDRNNFMDETKGMIKADRENHYYMNYA</sequence>
<dbReference type="AlphaFoldDB" id="U2XXH6"/>
<dbReference type="EMBL" id="AWXE01000001">
    <property type="protein sequence ID" value="ERL47606.1"/>
    <property type="molecule type" value="Genomic_DNA"/>
</dbReference>
<name>U2XXH6_9PROT</name>
<comment type="caution">
    <text evidence="1">The sequence shown here is derived from an EMBL/GenBank/DDBJ whole genome shotgun (WGS) entry which is preliminary data.</text>
</comment>
<dbReference type="Proteomes" id="UP000016762">
    <property type="component" value="Unassembled WGS sequence"/>
</dbReference>
<organism evidence="1 2">
    <name type="scientific">Candidatus Micropelagius thuwalensis</name>
    <dbReference type="NCBI Taxonomy" id="1397666"/>
    <lineage>
        <taxon>Bacteria</taxon>
        <taxon>Pseudomonadati</taxon>
        <taxon>Pseudomonadota</taxon>
        <taxon>Alphaproteobacteria</taxon>
        <taxon>PS1 clade</taxon>
        <taxon>Candidatus Micropelagius</taxon>
    </lineage>
</organism>
<dbReference type="PATRIC" id="fig|1397666.3.peg.515"/>
<gene>
    <name evidence="1" type="primary">petP</name>
    <name evidence="1" type="ORF">RS24_00576</name>
</gene>
<keyword evidence="2" id="KW-1185">Reference proteome</keyword>
<protein>
    <submittedName>
        <fullName evidence="1">Transcriptional regulator MarR family protein</fullName>
    </submittedName>
</protein>
<proteinExistence type="predicted"/>